<sequence>MTIAAVGDLLMKRTIIQAARRTGSDSYSFAPLFAGVAPYLRKADLTIGNLETTFSGRDPSGRYERRSRRTGNPLFNCPDELAGDLKRAGFDVLTTANNHSMDGGASGLRRTLAVLDRHGIRHTGTSRSAQESRRYLIVRAKGIRVGILSYTTGTNSIPVPKPWLVNRIRTGRILADMAYLRKRTDLLVVCLHFGLEYHRVPNARQKRLVRLLFKHGAHVILGAHPHVLQPVVFRKTTDIRGELRHRVAAYSLGNFVSTRLKKNPHTIRAMILRITVVKNRRGISDIVRIARTPTQVRRVRMKGRTAFRVVPAQH</sequence>
<dbReference type="PANTHER" id="PTHR33393:SF12">
    <property type="entry name" value="CAPSULE BIOSYNTHESIS PROTEIN CAPA"/>
    <property type="match status" value="1"/>
</dbReference>
<comment type="similarity">
    <text evidence="1">Belongs to the CapA family.</text>
</comment>
<dbReference type="Pfam" id="PF09587">
    <property type="entry name" value="PGA_cap"/>
    <property type="match status" value="1"/>
</dbReference>
<dbReference type="SMART" id="SM00854">
    <property type="entry name" value="PGA_cap"/>
    <property type="match status" value="1"/>
</dbReference>
<evidence type="ECO:0000256" key="1">
    <source>
        <dbReference type="ARBA" id="ARBA00005662"/>
    </source>
</evidence>
<dbReference type="Gene3D" id="3.60.21.10">
    <property type="match status" value="1"/>
</dbReference>
<proteinExistence type="inferred from homology"/>
<dbReference type="InterPro" id="IPR052169">
    <property type="entry name" value="CW_Biosynth-Accessory"/>
</dbReference>
<evidence type="ECO:0000313" key="3">
    <source>
        <dbReference type="EMBL" id="MFC7751085.1"/>
    </source>
</evidence>
<feature type="domain" description="Capsule synthesis protein CapA" evidence="2">
    <location>
        <begin position="2"/>
        <end position="259"/>
    </location>
</feature>
<dbReference type="Proteomes" id="UP001596528">
    <property type="component" value="Unassembled WGS sequence"/>
</dbReference>
<organism evidence="3 4">
    <name type="scientific">Paenibacillus thermoaerophilus</name>
    <dbReference type="NCBI Taxonomy" id="1215385"/>
    <lineage>
        <taxon>Bacteria</taxon>
        <taxon>Bacillati</taxon>
        <taxon>Bacillota</taxon>
        <taxon>Bacilli</taxon>
        <taxon>Bacillales</taxon>
        <taxon>Paenibacillaceae</taxon>
        <taxon>Paenibacillus</taxon>
    </lineage>
</organism>
<dbReference type="RefSeq" id="WP_246068214.1">
    <property type="nucleotide sequence ID" value="NZ_JBHTGQ010000035.1"/>
</dbReference>
<keyword evidence="4" id="KW-1185">Reference proteome</keyword>
<dbReference type="PANTHER" id="PTHR33393">
    <property type="entry name" value="POLYGLUTAMINE SYNTHESIS ACCESSORY PROTEIN RV0574C-RELATED"/>
    <property type="match status" value="1"/>
</dbReference>
<dbReference type="InterPro" id="IPR019079">
    <property type="entry name" value="Capsule_synth_CapA"/>
</dbReference>
<gene>
    <name evidence="3" type="ORF">ACFQWB_14265</name>
</gene>
<evidence type="ECO:0000259" key="2">
    <source>
        <dbReference type="SMART" id="SM00854"/>
    </source>
</evidence>
<dbReference type="CDD" id="cd07381">
    <property type="entry name" value="MPP_CapA"/>
    <property type="match status" value="1"/>
</dbReference>
<comment type="caution">
    <text evidence="3">The sequence shown here is derived from an EMBL/GenBank/DDBJ whole genome shotgun (WGS) entry which is preliminary data.</text>
</comment>
<protein>
    <submittedName>
        <fullName evidence="3">CapA family protein</fullName>
    </submittedName>
</protein>
<dbReference type="SUPFAM" id="SSF56300">
    <property type="entry name" value="Metallo-dependent phosphatases"/>
    <property type="match status" value="1"/>
</dbReference>
<accession>A0ABW2V8I2</accession>
<dbReference type="EMBL" id="JBHTGQ010000035">
    <property type="protein sequence ID" value="MFC7751085.1"/>
    <property type="molecule type" value="Genomic_DNA"/>
</dbReference>
<dbReference type="InterPro" id="IPR029052">
    <property type="entry name" value="Metallo-depent_PP-like"/>
</dbReference>
<reference evidence="4" key="1">
    <citation type="journal article" date="2019" name="Int. J. Syst. Evol. Microbiol.">
        <title>The Global Catalogue of Microorganisms (GCM) 10K type strain sequencing project: providing services to taxonomists for standard genome sequencing and annotation.</title>
        <authorList>
            <consortium name="The Broad Institute Genomics Platform"/>
            <consortium name="The Broad Institute Genome Sequencing Center for Infectious Disease"/>
            <person name="Wu L."/>
            <person name="Ma J."/>
        </authorList>
    </citation>
    <scope>NUCLEOTIDE SEQUENCE [LARGE SCALE GENOMIC DNA]</scope>
    <source>
        <strain evidence="4">JCM 18657</strain>
    </source>
</reference>
<evidence type="ECO:0000313" key="4">
    <source>
        <dbReference type="Proteomes" id="UP001596528"/>
    </source>
</evidence>
<name>A0ABW2V8I2_9BACL</name>